<dbReference type="Proteomes" id="UP001558613">
    <property type="component" value="Unassembled WGS sequence"/>
</dbReference>
<protein>
    <recommendedName>
        <fullName evidence="3">Histone H4</fullName>
    </recommendedName>
</protein>
<dbReference type="EMBL" id="JAYMGO010000011">
    <property type="protein sequence ID" value="KAL1265896.1"/>
    <property type="molecule type" value="Genomic_DNA"/>
</dbReference>
<evidence type="ECO:0000313" key="2">
    <source>
        <dbReference type="Proteomes" id="UP001558613"/>
    </source>
</evidence>
<proteinExistence type="predicted"/>
<evidence type="ECO:0008006" key="3">
    <source>
        <dbReference type="Google" id="ProtNLM"/>
    </source>
</evidence>
<organism evidence="1 2">
    <name type="scientific">Cirrhinus molitorella</name>
    <name type="common">mud carp</name>
    <dbReference type="NCBI Taxonomy" id="172907"/>
    <lineage>
        <taxon>Eukaryota</taxon>
        <taxon>Metazoa</taxon>
        <taxon>Chordata</taxon>
        <taxon>Craniata</taxon>
        <taxon>Vertebrata</taxon>
        <taxon>Euteleostomi</taxon>
        <taxon>Actinopterygii</taxon>
        <taxon>Neopterygii</taxon>
        <taxon>Teleostei</taxon>
        <taxon>Ostariophysi</taxon>
        <taxon>Cypriniformes</taxon>
        <taxon>Cyprinidae</taxon>
        <taxon>Labeoninae</taxon>
        <taxon>Labeonini</taxon>
        <taxon>Cirrhinus</taxon>
    </lineage>
</organism>
<keyword evidence="2" id="KW-1185">Reference proteome</keyword>
<reference evidence="1 2" key="1">
    <citation type="submission" date="2023-09" db="EMBL/GenBank/DDBJ databases">
        <authorList>
            <person name="Wang M."/>
        </authorList>
    </citation>
    <scope>NUCLEOTIDE SEQUENCE [LARGE SCALE GENOMIC DNA]</scope>
    <source>
        <strain evidence="1">GT-2023</strain>
        <tissue evidence="1">Liver</tissue>
    </source>
</reference>
<sequence length="97" mass="11028">MKAPGLNSKRCTSSRSSIARTRGHAAFMYTARQQINQTAARRVHESRGVSRYLLQRVGSEAARLSCFSRHRTVTRRDILEAWDQMRRRRNPAALAGA</sequence>
<accession>A0ABR3MMQ8</accession>
<evidence type="ECO:0000313" key="1">
    <source>
        <dbReference type="EMBL" id="KAL1265896.1"/>
    </source>
</evidence>
<comment type="caution">
    <text evidence="1">The sequence shown here is derived from an EMBL/GenBank/DDBJ whole genome shotgun (WGS) entry which is preliminary data.</text>
</comment>
<name>A0ABR3MMQ8_9TELE</name>
<gene>
    <name evidence="1" type="ORF">QQF64_003923</name>
</gene>